<dbReference type="CDD" id="cd00685">
    <property type="entry name" value="Trans_IPPS_HT"/>
    <property type="match status" value="1"/>
</dbReference>
<dbReference type="SFLD" id="SFLDS00005">
    <property type="entry name" value="Isoprenoid_Synthase_Type_I"/>
    <property type="match status" value="1"/>
</dbReference>
<name>A0A220XUB9_MYCIT</name>
<evidence type="ECO:0000256" key="5">
    <source>
        <dbReference type="ARBA" id="ARBA00022723"/>
    </source>
</evidence>
<gene>
    <name evidence="8" type="ORF">MYCOZU2_02523</name>
</gene>
<dbReference type="GO" id="GO:0004659">
    <property type="term" value="F:prenyltransferase activity"/>
    <property type="evidence" value="ECO:0007669"/>
    <property type="project" value="InterPro"/>
</dbReference>
<dbReference type="PROSITE" id="PS00723">
    <property type="entry name" value="POLYPRENYL_SYNTHASE_1"/>
    <property type="match status" value="1"/>
</dbReference>
<dbReference type="InterPro" id="IPR054885">
    <property type="entry name" value="FPP_synthase"/>
</dbReference>
<accession>A0A220XUB9</accession>
<protein>
    <submittedName>
        <fullName evidence="8">Polyprenyl synthetase</fullName>
    </submittedName>
</protein>
<organism evidence="8 9">
    <name type="scientific">Mycobacterium intracellulare subsp. chimaera</name>
    <dbReference type="NCBI Taxonomy" id="222805"/>
    <lineage>
        <taxon>Bacteria</taxon>
        <taxon>Bacillati</taxon>
        <taxon>Actinomycetota</taxon>
        <taxon>Actinomycetes</taxon>
        <taxon>Mycobacteriales</taxon>
        <taxon>Mycobacteriaceae</taxon>
        <taxon>Mycobacterium</taxon>
        <taxon>Mycobacterium avium complex (MAC)</taxon>
    </lineage>
</organism>
<dbReference type="InterPro" id="IPR033749">
    <property type="entry name" value="Polyprenyl_synt_CS"/>
</dbReference>
<dbReference type="PANTHER" id="PTHR12001">
    <property type="entry name" value="GERANYLGERANYL PYROPHOSPHATE SYNTHASE"/>
    <property type="match status" value="1"/>
</dbReference>
<dbReference type="NCBIfam" id="NF042416">
    <property type="entry name" value="GFPPS_Mycobact"/>
    <property type="match status" value="1"/>
</dbReference>
<dbReference type="InterPro" id="IPR000092">
    <property type="entry name" value="Polyprenyl_synt"/>
</dbReference>
<evidence type="ECO:0000256" key="6">
    <source>
        <dbReference type="ARBA" id="ARBA00022842"/>
    </source>
</evidence>
<comment type="pathway">
    <text evidence="2">Isoprenoid biosynthesis.</text>
</comment>
<dbReference type="EMBL" id="CP015267">
    <property type="protein sequence ID" value="ASL14930.1"/>
    <property type="molecule type" value="Genomic_DNA"/>
</dbReference>
<evidence type="ECO:0000256" key="4">
    <source>
        <dbReference type="ARBA" id="ARBA00022679"/>
    </source>
</evidence>
<comment type="cofactor">
    <cofactor evidence="1">
        <name>Mg(2+)</name>
        <dbReference type="ChEBI" id="CHEBI:18420"/>
    </cofactor>
</comment>
<dbReference type="PANTHER" id="PTHR12001:SF85">
    <property type="entry name" value="SHORT CHAIN ISOPRENYL DIPHOSPHATE SYNTHASE"/>
    <property type="match status" value="1"/>
</dbReference>
<dbReference type="SFLD" id="SFLDG01017">
    <property type="entry name" value="Polyprenyl_Transferase_Like"/>
    <property type="match status" value="1"/>
</dbReference>
<reference evidence="8 9" key="1">
    <citation type="journal article" date="2017" name="Lancet Infect. Dis.">
        <title>Global outbreak of severe Mycobacterium chimaera disease after cardiac surgery: a molecular epidemiological study.</title>
        <authorList>
            <person name="van Ingen J."/>
            <person name="Kohl T."/>
            <person name="Kranzer K."/>
            <person name="Hasse B."/>
            <person name="Keller P."/>
            <person name="Szafranska A."/>
            <person name="Hillemann D."/>
            <person name="Chand M."/>
            <person name="Schreiber P."/>
            <person name="Sommerstein R."/>
            <person name="Berger C."/>
            <person name="Genoni M."/>
            <person name="Ruegg C."/>
            <person name="Troillet N."/>
            <person name="Widmer A.F."/>
            <person name="Becker S.L."/>
            <person name="Herrmann M."/>
            <person name="Eckmanns T."/>
            <person name="Haller S."/>
            <person name="Hoeller C."/>
            <person name="Debast S.B."/>
            <person name="Wolfhagen M.J."/>
            <person name="Hopman J."/>
            <person name="Kluytmans J."/>
            <person name="Langelaar M."/>
            <person name="Notermans D.W."/>
            <person name="ten Oever J."/>
            <person name="van den Barselaar P."/>
            <person name="Vonk A.B.A."/>
            <person name="Vos M.C."/>
            <person name="Ahmed N."/>
            <person name="Brown T."/>
            <person name="Crook D."/>
            <person name="Lamagni T."/>
            <person name="Phin N."/>
            <person name="Smith E.G."/>
            <person name="Zambon M."/>
            <person name="Serr A."/>
            <person name="Goetting T."/>
            <person name="Ebner W."/>
            <person name="Thuermer A."/>
            <person name="Utpatel C."/>
            <person name="Sproer C."/>
            <person name="Bunk B."/>
            <person name="Nubel U."/>
            <person name="Bloemberg G."/>
            <person name="Bottger E."/>
            <person name="Niemann S."/>
            <person name="Wagner D."/>
            <person name="Sax H."/>
        </authorList>
    </citation>
    <scope>NUCLEOTIDE SEQUENCE [LARGE SCALE GENOMIC DNA]</scope>
    <source>
        <strain evidence="8 9">ZUERICH-2</strain>
    </source>
</reference>
<sequence length="428" mass="45802">MGPGRLLAAQHPREPQRTRKHRGGLVRQSKQLGAPGDLTRDPPRAARRIHWSGLEHPASRAERGAALSVKATAAAATVELTGAITEQLRRYLDERRAETAYIGDDYNGLIAALEDFVLGGGKRLRPAFAYWGWRAVATDEPDEQVLLLFSALELLHACALVHDDVIDDSSTRRGRPTTHVQFATLHRARGWQGSPERFGASAAILLGDLALAWADDIVFGVDLTPQAQRRIRRVWANIRTEVLGGQYLDIVAEASAAASIASAMNVDTFKTACYTVSRPLQLGVAAAADRPDVHDIFSQFGTDLGVAFQLRDDVLGVFGDPAVTGKPSGDDLRSGKRTVLLAEAVELAETSDPVAANLLRTSIGAQLTDAQVDRLRDVIESVGALAAAEQRIATLTQRALATLAAAPINTAAKAGLSELAKIATNRSA</sequence>
<dbReference type="SUPFAM" id="SSF48576">
    <property type="entry name" value="Terpenoid synthases"/>
    <property type="match status" value="1"/>
</dbReference>
<dbReference type="AlphaFoldDB" id="A0A220XUB9"/>
<evidence type="ECO:0000256" key="3">
    <source>
        <dbReference type="ARBA" id="ARBA00006706"/>
    </source>
</evidence>
<dbReference type="Proteomes" id="UP000198286">
    <property type="component" value="Chromosome"/>
</dbReference>
<evidence type="ECO:0000256" key="1">
    <source>
        <dbReference type="ARBA" id="ARBA00001946"/>
    </source>
</evidence>
<comment type="similarity">
    <text evidence="3 7">Belongs to the FPP/GGPP synthase family.</text>
</comment>
<keyword evidence="4 7" id="KW-0808">Transferase</keyword>
<keyword evidence="5" id="KW-0479">Metal-binding</keyword>
<evidence type="ECO:0000313" key="8">
    <source>
        <dbReference type="EMBL" id="ASL14930.1"/>
    </source>
</evidence>
<dbReference type="Gene3D" id="1.10.600.10">
    <property type="entry name" value="Farnesyl Diphosphate Synthase"/>
    <property type="match status" value="1"/>
</dbReference>
<evidence type="ECO:0000313" key="9">
    <source>
        <dbReference type="Proteomes" id="UP000198286"/>
    </source>
</evidence>
<keyword evidence="6" id="KW-0460">Magnesium</keyword>
<evidence type="ECO:0000256" key="2">
    <source>
        <dbReference type="ARBA" id="ARBA00005128"/>
    </source>
</evidence>
<dbReference type="InterPro" id="IPR008949">
    <property type="entry name" value="Isoprenoid_synthase_dom_sf"/>
</dbReference>
<evidence type="ECO:0000256" key="7">
    <source>
        <dbReference type="RuleBase" id="RU004466"/>
    </source>
</evidence>
<dbReference type="PROSITE" id="PS00444">
    <property type="entry name" value="POLYPRENYL_SYNTHASE_2"/>
    <property type="match status" value="1"/>
</dbReference>
<proteinExistence type="inferred from homology"/>
<dbReference type="GO" id="GO:0008299">
    <property type="term" value="P:isoprenoid biosynthetic process"/>
    <property type="evidence" value="ECO:0007669"/>
    <property type="project" value="InterPro"/>
</dbReference>
<dbReference type="GO" id="GO:0046872">
    <property type="term" value="F:metal ion binding"/>
    <property type="evidence" value="ECO:0007669"/>
    <property type="project" value="UniProtKB-KW"/>
</dbReference>
<dbReference type="Pfam" id="PF00348">
    <property type="entry name" value="polyprenyl_synt"/>
    <property type="match status" value="1"/>
</dbReference>